<dbReference type="RefSeq" id="WP_123235330.1">
    <property type="nucleotide sequence ID" value="NZ_RJSG01000003.1"/>
</dbReference>
<dbReference type="InterPro" id="IPR002347">
    <property type="entry name" value="SDR_fam"/>
</dbReference>
<dbReference type="Pfam" id="PF13561">
    <property type="entry name" value="adh_short_C2"/>
    <property type="match status" value="1"/>
</dbReference>
<dbReference type="PRINTS" id="PR00081">
    <property type="entry name" value="GDHRDH"/>
</dbReference>
<dbReference type="PANTHER" id="PTHR43008:SF4">
    <property type="entry name" value="CHAIN DEHYDROGENASE, PUTATIVE (AFU_ORTHOLOGUE AFUA_4G08710)-RELATED"/>
    <property type="match status" value="1"/>
</dbReference>
<sequence>MSTYVITGAGSGIGAATASRLRADGHQVIGIDLRGADIEADLSTAAGRASAVDAVLALAPDGIDGLVPCAGIAGYTGTDPALLVSVNYFGAIALVEGLHELLAKRGSASVVLLASNSVTCQPGWEADDVLGALLADDEEQARKAAAAYEAVMLYPVSKYALATWARREGIKPEWGGSGIRVNAIAPGLIATPMTDALREDPVFGPFADLYPNAIERPGRPEEVAALIAFLLSPESSLLVGTMILVDGGTDAILNAAPPRSNEATTFPS</sequence>
<dbReference type="Pfam" id="PF00106">
    <property type="entry name" value="adh_short"/>
    <property type="match status" value="1"/>
</dbReference>
<evidence type="ECO:0000313" key="4">
    <source>
        <dbReference type="Proteomes" id="UP000277094"/>
    </source>
</evidence>
<dbReference type="SUPFAM" id="SSF51735">
    <property type="entry name" value="NAD(P)-binding Rossmann-fold domains"/>
    <property type="match status" value="1"/>
</dbReference>
<dbReference type="PANTHER" id="PTHR43008">
    <property type="entry name" value="BENZIL REDUCTASE"/>
    <property type="match status" value="1"/>
</dbReference>
<evidence type="ECO:0000256" key="2">
    <source>
        <dbReference type="ARBA" id="ARBA00023002"/>
    </source>
</evidence>
<dbReference type="InterPro" id="IPR036291">
    <property type="entry name" value="NAD(P)-bd_dom_sf"/>
</dbReference>
<keyword evidence="4" id="KW-1185">Reference proteome</keyword>
<protein>
    <submittedName>
        <fullName evidence="3">SDR family oxidoreductase</fullName>
    </submittedName>
</protein>
<comment type="caution">
    <text evidence="3">The sequence shown here is derived from an EMBL/GenBank/DDBJ whole genome shotgun (WGS) entry which is preliminary data.</text>
</comment>
<dbReference type="Gene3D" id="3.40.50.720">
    <property type="entry name" value="NAD(P)-binding Rossmann-like Domain"/>
    <property type="match status" value="1"/>
</dbReference>
<dbReference type="OrthoDB" id="3676637at2"/>
<evidence type="ECO:0000256" key="1">
    <source>
        <dbReference type="ARBA" id="ARBA00006484"/>
    </source>
</evidence>
<dbReference type="Proteomes" id="UP000277094">
    <property type="component" value="Unassembled WGS sequence"/>
</dbReference>
<name>A0A3N0DQ19_9ACTN</name>
<organism evidence="3 4">
    <name type="scientific">Nocardioides marmorisolisilvae</name>
    <dbReference type="NCBI Taxonomy" id="1542737"/>
    <lineage>
        <taxon>Bacteria</taxon>
        <taxon>Bacillati</taxon>
        <taxon>Actinomycetota</taxon>
        <taxon>Actinomycetes</taxon>
        <taxon>Propionibacteriales</taxon>
        <taxon>Nocardioidaceae</taxon>
        <taxon>Nocardioides</taxon>
    </lineage>
</organism>
<dbReference type="AlphaFoldDB" id="A0A3N0DQ19"/>
<dbReference type="EMBL" id="RJSG01000003">
    <property type="protein sequence ID" value="RNL77744.1"/>
    <property type="molecule type" value="Genomic_DNA"/>
</dbReference>
<proteinExistence type="inferred from homology"/>
<evidence type="ECO:0000313" key="3">
    <source>
        <dbReference type="EMBL" id="RNL77744.1"/>
    </source>
</evidence>
<reference evidence="3 4" key="1">
    <citation type="submission" date="2018-11" db="EMBL/GenBank/DDBJ databases">
        <authorList>
            <person name="Li F."/>
        </authorList>
    </citation>
    <scope>NUCLEOTIDE SEQUENCE [LARGE SCALE GENOMIC DNA]</scope>
    <source>
        <strain evidence="3 4">KIS18-7</strain>
    </source>
</reference>
<gene>
    <name evidence="3" type="ORF">EFL95_17270</name>
</gene>
<keyword evidence="2" id="KW-0560">Oxidoreductase</keyword>
<accession>A0A3N0DQ19</accession>
<dbReference type="GO" id="GO:0050664">
    <property type="term" value="F:oxidoreductase activity, acting on NAD(P)H, oxygen as acceptor"/>
    <property type="evidence" value="ECO:0007669"/>
    <property type="project" value="TreeGrafter"/>
</dbReference>
<comment type="similarity">
    <text evidence="1">Belongs to the short-chain dehydrogenases/reductases (SDR) family.</text>
</comment>